<evidence type="ECO:0000256" key="4">
    <source>
        <dbReference type="ARBA" id="ARBA00022597"/>
    </source>
</evidence>
<evidence type="ECO:0000256" key="9">
    <source>
        <dbReference type="SAM" id="Phobius"/>
    </source>
</evidence>
<dbReference type="Proteomes" id="UP000033558">
    <property type="component" value="Unassembled WGS sequence"/>
</dbReference>
<feature type="transmembrane region" description="Helical" evidence="9">
    <location>
        <begin position="211"/>
        <end position="242"/>
    </location>
</feature>
<keyword evidence="2" id="KW-0813">Transport</keyword>
<dbReference type="PANTHER" id="PTHR32502">
    <property type="entry name" value="N-ACETYLGALACTOSAMINE PERMEASE II COMPONENT-RELATED"/>
    <property type="match status" value="1"/>
</dbReference>
<feature type="transmembrane region" description="Helical" evidence="9">
    <location>
        <begin position="97"/>
        <end position="120"/>
    </location>
</feature>
<dbReference type="PATRIC" id="fig|1218492.5.peg.1602"/>
<dbReference type="InterPro" id="IPR004700">
    <property type="entry name" value="PTS_IIC_man"/>
</dbReference>
<dbReference type="EMBL" id="JXJQ01000011">
    <property type="protein sequence ID" value="KJY60423.1"/>
    <property type="molecule type" value="Genomic_DNA"/>
</dbReference>
<proteinExistence type="predicted"/>
<dbReference type="PROSITE" id="PS51106">
    <property type="entry name" value="PTS_EIIC_TYPE_4"/>
    <property type="match status" value="1"/>
</dbReference>
<evidence type="ECO:0000256" key="3">
    <source>
        <dbReference type="ARBA" id="ARBA00022475"/>
    </source>
</evidence>
<dbReference type="HOGENOM" id="CLU_069101_3_1_9"/>
<dbReference type="PANTHER" id="PTHR32502:SF8">
    <property type="entry name" value="N-ACETYLGALACTOSAMINE PERMEASE IIC COMPONENT 1"/>
    <property type="match status" value="1"/>
</dbReference>
<evidence type="ECO:0000256" key="8">
    <source>
        <dbReference type="ARBA" id="ARBA00023136"/>
    </source>
</evidence>
<keyword evidence="4" id="KW-0762">Sugar transport</keyword>
<evidence type="ECO:0000256" key="5">
    <source>
        <dbReference type="ARBA" id="ARBA00022683"/>
    </source>
</evidence>
<accession>A0A0F4LQ36</accession>
<protein>
    <submittedName>
        <fullName evidence="10">PTS Man IIC</fullName>
    </submittedName>
</protein>
<evidence type="ECO:0000313" key="10">
    <source>
        <dbReference type="EMBL" id="KJY60423.1"/>
    </source>
</evidence>
<evidence type="ECO:0000256" key="1">
    <source>
        <dbReference type="ARBA" id="ARBA00004651"/>
    </source>
</evidence>
<feature type="transmembrane region" description="Helical" evidence="9">
    <location>
        <begin position="6"/>
        <end position="25"/>
    </location>
</feature>
<keyword evidence="11" id="KW-1185">Reference proteome</keyword>
<organism evidence="10 11">
    <name type="scientific">Bombilactobacillus mellifer</name>
    <dbReference type="NCBI Taxonomy" id="1218492"/>
    <lineage>
        <taxon>Bacteria</taxon>
        <taxon>Bacillati</taxon>
        <taxon>Bacillota</taxon>
        <taxon>Bacilli</taxon>
        <taxon>Lactobacillales</taxon>
        <taxon>Lactobacillaceae</taxon>
        <taxon>Bombilactobacillus</taxon>
    </lineage>
</organism>
<feature type="transmembrane region" description="Helical" evidence="9">
    <location>
        <begin position="185"/>
        <end position="204"/>
    </location>
</feature>
<keyword evidence="8 9" id="KW-0472">Membrane</keyword>
<evidence type="ECO:0000256" key="2">
    <source>
        <dbReference type="ARBA" id="ARBA00022448"/>
    </source>
</evidence>
<keyword evidence="3" id="KW-1003">Cell membrane</keyword>
<evidence type="ECO:0000256" key="7">
    <source>
        <dbReference type="ARBA" id="ARBA00022989"/>
    </source>
</evidence>
<keyword evidence="7 9" id="KW-1133">Transmembrane helix</keyword>
<sequence length="261" mass="27699">MHINVWQAILIGFVYFLGINAQPWLTTIGTHVIMRPLVNGTIVGLILGKPVEGCLIGAAINLPFLAWISAGGTVPMDQALAGTLGTALAIASGVKPAAAAALAVPLGLLGTVIWVTHMTVDISFVHMADKAAEQGNVKKINFLNIWPPQLIVFLMSVIPVALAVYFGAEPVAHVINILKGRPMDVLSVIGGVLPALGIAMNLRAMNGKGMIIFFIFGFLLTVYSGLPILVVSAFAAFIGYVYMTLYFKNEPTADQQDKSTD</sequence>
<dbReference type="STRING" id="1218492.JG30_15460"/>
<name>A0A0F4LQ36_9LACO</name>
<dbReference type="InterPro" id="IPR050303">
    <property type="entry name" value="GatZ_KbaZ_carbometab"/>
</dbReference>
<evidence type="ECO:0000256" key="6">
    <source>
        <dbReference type="ARBA" id="ARBA00022692"/>
    </source>
</evidence>
<dbReference type="AlphaFoldDB" id="A0A0F4LQ36"/>
<comment type="caution">
    <text evidence="10">The sequence shown here is derived from an EMBL/GenBank/DDBJ whole genome shotgun (WGS) entry which is preliminary data.</text>
</comment>
<keyword evidence="5" id="KW-0598">Phosphotransferase system</keyword>
<gene>
    <name evidence="10" type="ORF">JG30_15460</name>
</gene>
<dbReference type="GO" id="GO:0009401">
    <property type="term" value="P:phosphoenolpyruvate-dependent sugar phosphotransferase system"/>
    <property type="evidence" value="ECO:0007669"/>
    <property type="project" value="UniProtKB-KW"/>
</dbReference>
<dbReference type="RefSeq" id="WP_046317752.1">
    <property type="nucleotide sequence ID" value="NZ_JAMBJK010000022.1"/>
</dbReference>
<comment type="subcellular location">
    <subcellularLocation>
        <location evidence="1">Cell membrane</location>
        <topology evidence="1">Multi-pass membrane protein</topology>
    </subcellularLocation>
</comment>
<dbReference type="GO" id="GO:0005886">
    <property type="term" value="C:plasma membrane"/>
    <property type="evidence" value="ECO:0007669"/>
    <property type="project" value="UniProtKB-SubCell"/>
</dbReference>
<dbReference type="Pfam" id="PF03609">
    <property type="entry name" value="EII-Sor"/>
    <property type="match status" value="1"/>
</dbReference>
<dbReference type="OrthoDB" id="7058816at2"/>
<keyword evidence="6 9" id="KW-0812">Transmembrane</keyword>
<feature type="transmembrane region" description="Helical" evidence="9">
    <location>
        <begin position="141"/>
        <end position="165"/>
    </location>
</feature>
<reference evidence="10 11" key="1">
    <citation type="submission" date="2015-01" db="EMBL/GenBank/DDBJ databases">
        <title>Comparative genomics of the lactic acid bacteria isolated from the honey bee gut.</title>
        <authorList>
            <person name="Ellegaard K.M."/>
            <person name="Tamarit D."/>
            <person name="Javelind E."/>
            <person name="Olofsson T."/>
            <person name="Andersson S.G."/>
            <person name="Vasquez A."/>
        </authorList>
    </citation>
    <scope>NUCLEOTIDE SEQUENCE [LARGE SCALE GENOMIC DNA]</scope>
    <source>
        <strain evidence="10 11">Bin4</strain>
    </source>
</reference>
<evidence type="ECO:0000313" key="11">
    <source>
        <dbReference type="Proteomes" id="UP000033558"/>
    </source>
</evidence>